<evidence type="ECO:0000313" key="1">
    <source>
        <dbReference type="EMBL" id="VDM00516.1"/>
    </source>
</evidence>
<sequence length="126" mass="13888">MHLRPHLASALLDAAMTREIGENLTDEELHTMIDEFDRDGDRAISPKRHFPSVVGNTAVAIARPRSALPPTVRYRPVVSDARRPPVMKVTHYVRKPLFLLAGGKDHISCSALSAVAALAFREQALL</sequence>
<dbReference type="EMBL" id="UYSU01038676">
    <property type="protein sequence ID" value="VDM00516.1"/>
    <property type="molecule type" value="Genomic_DNA"/>
</dbReference>
<gene>
    <name evidence="1" type="ORF">SSLN_LOCUS14130</name>
</gene>
<name>A0A183TCD2_SCHSO</name>
<dbReference type="InterPro" id="IPR011992">
    <property type="entry name" value="EF-hand-dom_pair"/>
</dbReference>
<dbReference type="WBParaSite" id="SSLN_0001466801-mRNA-1">
    <property type="protein sequence ID" value="SSLN_0001466801-mRNA-1"/>
    <property type="gene ID" value="SSLN_0001466801"/>
</dbReference>
<dbReference type="Proteomes" id="UP000275846">
    <property type="component" value="Unassembled WGS sequence"/>
</dbReference>
<reference evidence="3" key="1">
    <citation type="submission" date="2016-06" db="UniProtKB">
        <authorList>
            <consortium name="WormBaseParasite"/>
        </authorList>
    </citation>
    <scope>IDENTIFICATION</scope>
</reference>
<evidence type="ECO:0000313" key="2">
    <source>
        <dbReference type="Proteomes" id="UP000275846"/>
    </source>
</evidence>
<evidence type="ECO:0000313" key="3">
    <source>
        <dbReference type="WBParaSite" id="SSLN_0001466801-mRNA-1"/>
    </source>
</evidence>
<dbReference type="SUPFAM" id="SSF47473">
    <property type="entry name" value="EF-hand"/>
    <property type="match status" value="1"/>
</dbReference>
<dbReference type="AlphaFoldDB" id="A0A183TCD2"/>
<keyword evidence="2" id="KW-1185">Reference proteome</keyword>
<protein>
    <submittedName>
        <fullName evidence="3">EF-hand domain-containing protein</fullName>
    </submittedName>
</protein>
<reference evidence="1 2" key="2">
    <citation type="submission" date="2018-11" db="EMBL/GenBank/DDBJ databases">
        <authorList>
            <consortium name="Pathogen Informatics"/>
        </authorList>
    </citation>
    <scope>NUCLEOTIDE SEQUENCE [LARGE SCALE GENOMIC DNA]</scope>
    <source>
        <strain evidence="1 2">NST_G2</strain>
    </source>
</reference>
<organism evidence="3">
    <name type="scientific">Schistocephalus solidus</name>
    <name type="common">Tapeworm</name>
    <dbReference type="NCBI Taxonomy" id="70667"/>
    <lineage>
        <taxon>Eukaryota</taxon>
        <taxon>Metazoa</taxon>
        <taxon>Spiralia</taxon>
        <taxon>Lophotrochozoa</taxon>
        <taxon>Platyhelminthes</taxon>
        <taxon>Cestoda</taxon>
        <taxon>Eucestoda</taxon>
        <taxon>Diphyllobothriidea</taxon>
        <taxon>Diphyllobothriidae</taxon>
        <taxon>Schistocephalus</taxon>
    </lineage>
</organism>
<dbReference type="Gene3D" id="1.10.238.10">
    <property type="entry name" value="EF-hand"/>
    <property type="match status" value="1"/>
</dbReference>
<accession>A0A183TCD2</accession>
<proteinExistence type="predicted"/>